<dbReference type="Gene3D" id="1.10.1040.10">
    <property type="entry name" value="N-(1-d-carboxylethyl)-l-norvaline Dehydrogenase, domain 2"/>
    <property type="match status" value="1"/>
</dbReference>
<dbReference type="HOGENOM" id="CLU_031468_0_0_2"/>
<proteinExistence type="inferred from homology"/>
<accession>G0HSC3</accession>
<dbReference type="InterPro" id="IPR036291">
    <property type="entry name" value="NAD(P)-bd_dom_sf"/>
</dbReference>
<dbReference type="EC" id="1.1.1.169" evidence="3 10"/>
<protein>
    <recommendedName>
        <fullName evidence="3 10">2-dehydropantoate 2-reductase</fullName>
        <ecNumber evidence="3 10">1.1.1.169</ecNumber>
    </recommendedName>
    <alternativeName>
        <fullName evidence="7 10">Ketopantoate reductase</fullName>
    </alternativeName>
</protein>
<keyword evidence="5 10" id="KW-0173">Coenzyme A biosynthesis</keyword>
<dbReference type="InterPro" id="IPR013752">
    <property type="entry name" value="KPA_reductase"/>
</dbReference>
<feature type="domain" description="Ketopantoate reductase C-terminal" evidence="12">
    <location>
        <begin position="181"/>
        <end position="296"/>
    </location>
</feature>
<evidence type="ECO:0000256" key="2">
    <source>
        <dbReference type="ARBA" id="ARBA00007870"/>
    </source>
</evidence>
<evidence type="ECO:0000256" key="8">
    <source>
        <dbReference type="ARBA" id="ARBA00047506"/>
    </source>
</evidence>
<evidence type="ECO:0000256" key="4">
    <source>
        <dbReference type="ARBA" id="ARBA00022857"/>
    </source>
</evidence>
<evidence type="ECO:0000256" key="6">
    <source>
        <dbReference type="ARBA" id="ARBA00023002"/>
    </source>
</evidence>
<evidence type="ECO:0000259" key="11">
    <source>
        <dbReference type="Pfam" id="PF02558"/>
    </source>
</evidence>
<dbReference type="Pfam" id="PF08546">
    <property type="entry name" value="ApbA_C"/>
    <property type="match status" value="1"/>
</dbReference>
<dbReference type="EMBL" id="CP002921">
    <property type="protein sequence ID" value="AEM55949.1"/>
    <property type="molecule type" value="Genomic_DNA"/>
</dbReference>
<organism evidence="13 14">
    <name type="scientific">Haloarcula hispanica (strain ATCC 33960 / DSM 4426 / JCM 8911 / NBRC 102182 / NCIMB 2187 / VKM B-1755)</name>
    <dbReference type="NCBI Taxonomy" id="634497"/>
    <lineage>
        <taxon>Archaea</taxon>
        <taxon>Methanobacteriati</taxon>
        <taxon>Methanobacteriota</taxon>
        <taxon>Stenosarchaea group</taxon>
        <taxon>Halobacteria</taxon>
        <taxon>Halobacteriales</taxon>
        <taxon>Haloarculaceae</taxon>
        <taxon>Haloarcula</taxon>
    </lineage>
</organism>
<reference evidence="13 14" key="1">
    <citation type="journal article" date="2011" name="J. Bacteriol.">
        <title>Complete genome sequence of Haloarcula hispanica, a model haloarchaeon for studying genetics, metabolism, and virus-host interaction.</title>
        <authorList>
            <person name="Liu H."/>
            <person name="Wu Z."/>
            <person name="Li M."/>
            <person name="Zhang F."/>
            <person name="Zheng H."/>
            <person name="Han J."/>
            <person name="Liu J."/>
            <person name="Zhou J."/>
            <person name="Wang S."/>
            <person name="Xiang H."/>
        </authorList>
    </citation>
    <scope>NUCLEOTIDE SEQUENCE [LARGE SCALE GENOMIC DNA]</scope>
    <source>
        <strain evidence="14">ATCC 33960 / DSM 4426 / JCM 8911 / NBRC 102182 / NCIMB 2187 / VKM B-1755</strain>
    </source>
</reference>
<dbReference type="STRING" id="634497.HAH_0323"/>
<comment type="catalytic activity">
    <reaction evidence="9">
        <text>(R)-pantoate + NAD(+) = 2-dehydropantoate + NADH + H(+)</text>
        <dbReference type="Rhea" id="RHEA:61292"/>
        <dbReference type="ChEBI" id="CHEBI:11561"/>
        <dbReference type="ChEBI" id="CHEBI:15378"/>
        <dbReference type="ChEBI" id="CHEBI:15980"/>
        <dbReference type="ChEBI" id="CHEBI:57540"/>
        <dbReference type="ChEBI" id="CHEBI:57945"/>
    </reaction>
    <physiologicalReaction direction="right-to-left" evidence="9">
        <dbReference type="Rhea" id="RHEA:61294"/>
    </physiologicalReaction>
</comment>
<name>G0HSC3_HALHT</name>
<dbReference type="GO" id="GO:0015940">
    <property type="term" value="P:pantothenate biosynthetic process"/>
    <property type="evidence" value="ECO:0007669"/>
    <property type="project" value="InterPro"/>
</dbReference>
<feature type="domain" description="Ketopantoate reductase N-terminal" evidence="11">
    <location>
        <begin position="12"/>
        <end position="152"/>
    </location>
</feature>
<dbReference type="UniPathway" id="UPA00241"/>
<evidence type="ECO:0000256" key="1">
    <source>
        <dbReference type="ARBA" id="ARBA00004724"/>
    </source>
</evidence>
<dbReference type="InterPro" id="IPR008927">
    <property type="entry name" value="6-PGluconate_DH-like_C_sf"/>
</dbReference>
<evidence type="ECO:0000256" key="3">
    <source>
        <dbReference type="ARBA" id="ARBA00013014"/>
    </source>
</evidence>
<evidence type="ECO:0000313" key="14">
    <source>
        <dbReference type="Proteomes" id="UP000005629"/>
    </source>
</evidence>
<dbReference type="GO" id="GO:0015937">
    <property type="term" value="P:coenzyme A biosynthetic process"/>
    <property type="evidence" value="ECO:0007669"/>
    <property type="project" value="UniProtKB-UniPathway"/>
</dbReference>
<keyword evidence="6 10" id="KW-0560">Oxidoreductase</keyword>
<dbReference type="Pfam" id="PF02558">
    <property type="entry name" value="ApbA"/>
    <property type="match status" value="1"/>
</dbReference>
<comment type="pathway">
    <text evidence="1 10">Cofactor biosynthesis; coenzyme A biosynthesis.</text>
</comment>
<dbReference type="Proteomes" id="UP000005629">
    <property type="component" value="Chromosome I"/>
</dbReference>
<evidence type="ECO:0000256" key="9">
    <source>
        <dbReference type="ARBA" id="ARBA00048196"/>
    </source>
</evidence>
<evidence type="ECO:0000256" key="10">
    <source>
        <dbReference type="RuleBase" id="RU362068"/>
    </source>
</evidence>
<dbReference type="NCBIfam" id="TIGR00745">
    <property type="entry name" value="apbA_panE"/>
    <property type="match status" value="1"/>
</dbReference>
<dbReference type="InterPro" id="IPR013328">
    <property type="entry name" value="6PGD_dom2"/>
</dbReference>
<dbReference type="SUPFAM" id="SSF48179">
    <property type="entry name" value="6-phosphogluconate dehydrogenase C-terminal domain-like"/>
    <property type="match status" value="1"/>
</dbReference>
<sequence>MFGPSLLVGMDIVVVGAGSLGSLVGGLLAREHDVTLVGREPHAGSVSENGLSVVGTEEFRVRPGAQTTIPQRADLALVTVKAYDTAAVAADLADCTLDACLSLQNGMGNEERLAAELDCPVLAGTCSYGARLREPGTVAFTGRGDIVLGDRNGGRSATADDVGAAFRAAGIETTVAADMPTRLWEKLAVNAGINAVTALARVANGALADSPADNIAADAVRETAAVAREQGIDLPDERAVSLVERVVDDTAANHSSMYQDISAGQQTEIDAINGYVAETATERVPVNETLAGLVRTWERHRER</sequence>
<dbReference type="InterPro" id="IPR003710">
    <property type="entry name" value="ApbA"/>
</dbReference>
<dbReference type="AlphaFoldDB" id="G0HSC3"/>
<evidence type="ECO:0000313" key="13">
    <source>
        <dbReference type="EMBL" id="AEM55949.1"/>
    </source>
</evidence>
<keyword evidence="4 10" id="KW-0521">NADP</keyword>
<comment type="catalytic activity">
    <reaction evidence="8">
        <text>(R)-pantoate + NADP(+) = 2-dehydropantoate + NADPH + H(+)</text>
        <dbReference type="Rhea" id="RHEA:16233"/>
        <dbReference type="ChEBI" id="CHEBI:11561"/>
        <dbReference type="ChEBI" id="CHEBI:15378"/>
        <dbReference type="ChEBI" id="CHEBI:15980"/>
        <dbReference type="ChEBI" id="CHEBI:57783"/>
        <dbReference type="ChEBI" id="CHEBI:58349"/>
        <dbReference type="EC" id="1.1.1.169"/>
    </reaction>
    <physiologicalReaction direction="right-to-left" evidence="8">
        <dbReference type="Rhea" id="RHEA:16235"/>
    </physiologicalReaction>
</comment>
<dbReference type="GO" id="GO:0008677">
    <property type="term" value="F:2-dehydropantoate 2-reductase activity"/>
    <property type="evidence" value="ECO:0007669"/>
    <property type="project" value="UniProtKB-EC"/>
</dbReference>
<dbReference type="InterPro" id="IPR013332">
    <property type="entry name" value="KPR_N"/>
</dbReference>
<dbReference type="GO" id="GO:0005737">
    <property type="term" value="C:cytoplasm"/>
    <property type="evidence" value="ECO:0007669"/>
    <property type="project" value="TreeGrafter"/>
</dbReference>
<evidence type="ECO:0000259" key="12">
    <source>
        <dbReference type="Pfam" id="PF08546"/>
    </source>
</evidence>
<dbReference type="PANTHER" id="PTHR43765:SF2">
    <property type="entry name" value="2-DEHYDROPANTOATE 2-REDUCTASE"/>
    <property type="match status" value="1"/>
</dbReference>
<dbReference type="eggNOG" id="arCOG04139">
    <property type="taxonomic scope" value="Archaea"/>
</dbReference>
<dbReference type="PANTHER" id="PTHR43765">
    <property type="entry name" value="2-DEHYDROPANTOATE 2-REDUCTASE-RELATED"/>
    <property type="match status" value="1"/>
</dbReference>
<dbReference type="SUPFAM" id="SSF51735">
    <property type="entry name" value="NAD(P)-binding Rossmann-fold domains"/>
    <property type="match status" value="1"/>
</dbReference>
<evidence type="ECO:0000256" key="5">
    <source>
        <dbReference type="ARBA" id="ARBA00022993"/>
    </source>
</evidence>
<comment type="similarity">
    <text evidence="2 10">Belongs to the ketopantoate reductase family.</text>
</comment>
<dbReference type="InterPro" id="IPR050838">
    <property type="entry name" value="Ketopantoate_reductase"/>
</dbReference>
<gene>
    <name evidence="13" type="primary">apbA</name>
    <name evidence="13" type="ordered locus">HAH_0323</name>
</gene>
<dbReference type="Gene3D" id="3.40.50.720">
    <property type="entry name" value="NAD(P)-binding Rossmann-like Domain"/>
    <property type="match status" value="1"/>
</dbReference>
<evidence type="ECO:0000256" key="7">
    <source>
        <dbReference type="ARBA" id="ARBA00032024"/>
    </source>
</evidence>
<dbReference type="KEGG" id="hhi:HAH_0323"/>
<dbReference type="GO" id="GO:0050661">
    <property type="term" value="F:NADP binding"/>
    <property type="evidence" value="ECO:0007669"/>
    <property type="project" value="TreeGrafter"/>
</dbReference>
<comment type="function">
    <text evidence="10">Catalyzes the NADPH-dependent reduction of ketopantoate into pantoic acid.</text>
</comment>